<dbReference type="SUPFAM" id="SSF56037">
    <property type="entry name" value="PheT/TilS domain"/>
    <property type="match status" value="1"/>
</dbReference>
<keyword evidence="6 13" id="KW-0479">Metal-binding</keyword>
<keyword evidence="10 13" id="KW-0648">Protein biosynthesis</keyword>
<feature type="binding site" evidence="13">
    <location>
        <position position="356"/>
    </location>
    <ligand>
        <name>Mg(2+)</name>
        <dbReference type="ChEBI" id="CHEBI:18420"/>
        <note>shared with alpha subunit</note>
    </ligand>
</feature>
<organism evidence="16 17">
    <name type="scientific">Aeoliella mucimassa</name>
    <dbReference type="NCBI Taxonomy" id="2527972"/>
    <lineage>
        <taxon>Bacteria</taxon>
        <taxon>Pseudomonadati</taxon>
        <taxon>Planctomycetota</taxon>
        <taxon>Planctomycetia</taxon>
        <taxon>Pirellulales</taxon>
        <taxon>Lacipirellulaceae</taxon>
        <taxon>Aeoliella</taxon>
    </lineage>
</organism>
<dbReference type="SMART" id="SM00873">
    <property type="entry name" value="B3_4"/>
    <property type="match status" value="1"/>
</dbReference>
<proteinExistence type="inferred from homology"/>
<keyword evidence="7 13" id="KW-0547">Nucleotide-binding</keyword>
<dbReference type="FunFam" id="3.50.40.10:FF:000001">
    <property type="entry name" value="Phenylalanine--tRNA ligase beta subunit"/>
    <property type="match status" value="1"/>
</dbReference>
<evidence type="ECO:0000256" key="1">
    <source>
        <dbReference type="ARBA" id="ARBA00004496"/>
    </source>
</evidence>
<evidence type="ECO:0000259" key="14">
    <source>
        <dbReference type="PROSITE" id="PS51447"/>
    </source>
</evidence>
<dbReference type="GO" id="GO:0009328">
    <property type="term" value="C:phenylalanine-tRNA ligase complex"/>
    <property type="evidence" value="ECO:0007669"/>
    <property type="project" value="TreeGrafter"/>
</dbReference>
<dbReference type="InterPro" id="IPR045864">
    <property type="entry name" value="aa-tRNA-synth_II/BPL/LPL"/>
</dbReference>
<comment type="subcellular location">
    <subcellularLocation>
        <location evidence="1 13">Cytoplasm</location>
    </subcellularLocation>
</comment>
<dbReference type="SUPFAM" id="SSF46955">
    <property type="entry name" value="Putative DNA-binding domain"/>
    <property type="match status" value="2"/>
</dbReference>
<feature type="binding site" evidence="13">
    <location>
        <position position="347"/>
    </location>
    <ligand>
        <name>Mg(2+)</name>
        <dbReference type="ChEBI" id="CHEBI:18420"/>
        <note>shared with alpha subunit</note>
    </ligand>
</feature>
<dbReference type="Pfam" id="PF03483">
    <property type="entry name" value="B3_4"/>
    <property type="match status" value="1"/>
</dbReference>
<dbReference type="Proteomes" id="UP000315750">
    <property type="component" value="Chromosome"/>
</dbReference>
<evidence type="ECO:0000256" key="3">
    <source>
        <dbReference type="ARBA" id="ARBA00011209"/>
    </source>
</evidence>
<dbReference type="InterPro" id="IPR009061">
    <property type="entry name" value="DNA-bd_dom_put_sf"/>
</dbReference>
<feature type="binding site" evidence="13">
    <location>
        <position position="353"/>
    </location>
    <ligand>
        <name>Mg(2+)</name>
        <dbReference type="ChEBI" id="CHEBI:18420"/>
        <note>shared with alpha subunit</note>
    </ligand>
</feature>
<dbReference type="FunFam" id="3.30.56.10:FF:000001">
    <property type="entry name" value="Phenylalanine--tRNA ligase beta subunit"/>
    <property type="match status" value="1"/>
</dbReference>
<dbReference type="EMBL" id="CP036278">
    <property type="protein sequence ID" value="QDU59078.1"/>
    <property type="molecule type" value="Genomic_DNA"/>
</dbReference>
<evidence type="ECO:0000256" key="7">
    <source>
        <dbReference type="ARBA" id="ARBA00022741"/>
    </source>
</evidence>
<dbReference type="SMART" id="SM00874">
    <property type="entry name" value="B5"/>
    <property type="match status" value="1"/>
</dbReference>
<feature type="domain" description="B5" evidence="15">
    <location>
        <begin position="293"/>
        <end position="369"/>
    </location>
</feature>
<evidence type="ECO:0000256" key="4">
    <source>
        <dbReference type="ARBA" id="ARBA00022490"/>
    </source>
</evidence>
<keyword evidence="4 13" id="KW-0963">Cytoplasm</keyword>
<dbReference type="OrthoDB" id="9805455at2"/>
<comment type="subunit">
    <text evidence="3 13">Tetramer of two alpha and two beta subunits.</text>
</comment>
<dbReference type="InterPro" id="IPR005146">
    <property type="entry name" value="B3/B4_tRNA-bd"/>
</dbReference>
<dbReference type="InterPro" id="IPR004532">
    <property type="entry name" value="Phe-tRNA-ligase_IIc_bsu_bact"/>
</dbReference>
<dbReference type="GO" id="GO:0006432">
    <property type="term" value="P:phenylalanyl-tRNA aminoacylation"/>
    <property type="evidence" value="ECO:0007669"/>
    <property type="project" value="UniProtKB-UniRule"/>
</dbReference>
<dbReference type="NCBIfam" id="TIGR00472">
    <property type="entry name" value="pheT_bact"/>
    <property type="match status" value="1"/>
</dbReference>
<dbReference type="InterPro" id="IPR045060">
    <property type="entry name" value="Phe-tRNA-ligase_IIc_bsu"/>
</dbReference>
<dbReference type="EC" id="6.1.1.20" evidence="13"/>
<dbReference type="InterPro" id="IPR041616">
    <property type="entry name" value="PheRS_beta_core"/>
</dbReference>
<dbReference type="GO" id="GO:0005524">
    <property type="term" value="F:ATP binding"/>
    <property type="evidence" value="ECO:0007669"/>
    <property type="project" value="UniProtKB-UniRule"/>
</dbReference>
<evidence type="ECO:0000256" key="5">
    <source>
        <dbReference type="ARBA" id="ARBA00022598"/>
    </source>
</evidence>
<dbReference type="HAMAP" id="MF_00283">
    <property type="entry name" value="Phe_tRNA_synth_beta1"/>
    <property type="match status" value="1"/>
</dbReference>
<dbReference type="GO" id="GO:0004826">
    <property type="term" value="F:phenylalanine-tRNA ligase activity"/>
    <property type="evidence" value="ECO:0007669"/>
    <property type="project" value="UniProtKB-UniRule"/>
</dbReference>
<dbReference type="RefSeq" id="WP_145251740.1">
    <property type="nucleotide sequence ID" value="NZ_CP036278.1"/>
</dbReference>
<reference evidence="16 17" key="1">
    <citation type="submission" date="2019-02" db="EMBL/GenBank/DDBJ databases">
        <title>Deep-cultivation of Planctomycetes and their phenomic and genomic characterization uncovers novel biology.</title>
        <authorList>
            <person name="Wiegand S."/>
            <person name="Jogler M."/>
            <person name="Boedeker C."/>
            <person name="Pinto D."/>
            <person name="Vollmers J."/>
            <person name="Rivas-Marin E."/>
            <person name="Kohn T."/>
            <person name="Peeters S.H."/>
            <person name="Heuer A."/>
            <person name="Rast P."/>
            <person name="Oberbeckmann S."/>
            <person name="Bunk B."/>
            <person name="Jeske O."/>
            <person name="Meyerdierks A."/>
            <person name="Storesund J.E."/>
            <person name="Kallscheuer N."/>
            <person name="Luecker S."/>
            <person name="Lage O.M."/>
            <person name="Pohl T."/>
            <person name="Merkel B.J."/>
            <person name="Hornburger P."/>
            <person name="Mueller R.-W."/>
            <person name="Bruemmer F."/>
            <person name="Labrenz M."/>
            <person name="Spormann A.M."/>
            <person name="Op den Camp H."/>
            <person name="Overmann J."/>
            <person name="Amann R."/>
            <person name="Jetten M.S.M."/>
            <person name="Mascher T."/>
            <person name="Medema M.H."/>
            <person name="Devos D.P."/>
            <person name="Kaster A.-K."/>
            <person name="Ovreas L."/>
            <person name="Rohde M."/>
            <person name="Galperin M.Y."/>
            <person name="Jogler C."/>
        </authorList>
    </citation>
    <scope>NUCLEOTIDE SEQUENCE [LARGE SCALE GENOMIC DNA]</scope>
    <source>
        <strain evidence="16 17">Pan181</strain>
    </source>
</reference>
<dbReference type="PANTHER" id="PTHR10947:SF0">
    <property type="entry name" value="PHENYLALANINE--TRNA LIGASE BETA SUBUNIT"/>
    <property type="match status" value="1"/>
</dbReference>
<keyword evidence="8 13" id="KW-0067">ATP-binding</keyword>
<feature type="domain" description="FDX-ACB" evidence="14">
    <location>
        <begin position="585"/>
        <end position="679"/>
    </location>
</feature>
<sequence>MIVSKDWLSDYVDLKMPLDELTERLTLTGLNLEGVESIDGDDAIDLEVTSNRPDCLGHIGVAREVSVLWGETLKKPDPQPKATGAKASSEISVEITCPELCPRYTARVIKGVKIGPSPAWLQKRLQALGCGIVNNVVDVTNYVLFECGQPLHAFDLGKLTGGKIIVREAHDGEEFTAIDHKNYKLSAGTCVVSTGEGADTSRAVALGGVMGGADSEVSDDTVDLLIEAADFDPLSIRTTARAHHLHSPSSYRFERGVDPEGVDWASRRCCELILELAGGTLCEGMVEAGSMPEPTGEIKLRFLQIPRLLGIEVPEAEVRKILTDLGCTETHACGECVKVVPPTWRADLTREADLLEEVARIYGYDQIPEDVGVRMAPSHRTRRDIVLDRVRRVLTSAGFDEALTLSTVEPELVELHRPWTDQSPLVTSTPVLRRANALRQSVVPSLLTCRKTNVAMSNPVIEQFEIARIYLPQPGNLPDERLVLAITSGQEFLDVKGVIEAVLADTVGSDAQLSVSPTAEASSTLLEPTCTGWLSLGETKLGYVAQLSTEGLDRFDLRGPVTVAEVDLGPLLDAAALIPRATTLVNYQPMSRDLNVVFDEKVLWADVAAIVDAEGGDLLEAVEFQEVYRDEKRLGKGKKSLLWSITLRSSEGTLTSEQADTVRDKIVDTLGSKLGGELRA</sequence>
<dbReference type="InterPro" id="IPR036690">
    <property type="entry name" value="Fdx_antiC-bd_sf"/>
</dbReference>
<dbReference type="KEGG" id="amuc:Pan181_53190"/>
<evidence type="ECO:0000256" key="8">
    <source>
        <dbReference type="ARBA" id="ARBA00022840"/>
    </source>
</evidence>
<evidence type="ECO:0000313" key="17">
    <source>
        <dbReference type="Proteomes" id="UP000315750"/>
    </source>
</evidence>
<keyword evidence="9 13" id="KW-0460">Magnesium</keyword>
<dbReference type="PANTHER" id="PTHR10947">
    <property type="entry name" value="PHENYLALANYL-TRNA SYNTHETASE BETA CHAIN AND LEUCINE-RICH REPEAT-CONTAINING PROTEIN 47"/>
    <property type="match status" value="1"/>
</dbReference>
<dbReference type="SUPFAM" id="SSF54991">
    <property type="entry name" value="Anticodon-binding domain of PheRS"/>
    <property type="match status" value="1"/>
</dbReference>
<dbReference type="PROSITE" id="PS51447">
    <property type="entry name" value="FDX_ACB"/>
    <property type="match status" value="1"/>
</dbReference>
<dbReference type="AlphaFoldDB" id="A0A518AWI3"/>
<dbReference type="Gene3D" id="3.30.930.10">
    <property type="entry name" value="Bira Bifunctional Protein, Domain 2"/>
    <property type="match status" value="1"/>
</dbReference>
<dbReference type="SUPFAM" id="SSF55681">
    <property type="entry name" value="Class II aaRS and biotin synthetases"/>
    <property type="match status" value="1"/>
</dbReference>
<comment type="similarity">
    <text evidence="2 13">Belongs to the phenylalanyl-tRNA synthetase beta subunit family. Type 1 subfamily.</text>
</comment>
<dbReference type="GO" id="GO:0000287">
    <property type="term" value="F:magnesium ion binding"/>
    <property type="evidence" value="ECO:0007669"/>
    <property type="project" value="UniProtKB-UniRule"/>
</dbReference>
<dbReference type="Pfam" id="PF03484">
    <property type="entry name" value="B5"/>
    <property type="match status" value="1"/>
</dbReference>
<dbReference type="InterPro" id="IPR005147">
    <property type="entry name" value="tRNA_synthase_B5-dom"/>
</dbReference>
<evidence type="ECO:0000313" key="16">
    <source>
        <dbReference type="EMBL" id="QDU59078.1"/>
    </source>
</evidence>
<dbReference type="GO" id="GO:0003723">
    <property type="term" value="F:RNA binding"/>
    <property type="evidence" value="ECO:0007669"/>
    <property type="project" value="InterPro"/>
</dbReference>
<evidence type="ECO:0000256" key="12">
    <source>
        <dbReference type="ARBA" id="ARBA00049255"/>
    </source>
</evidence>
<evidence type="ECO:0000256" key="13">
    <source>
        <dbReference type="HAMAP-Rule" id="MF_00283"/>
    </source>
</evidence>
<comment type="cofactor">
    <cofactor evidence="13">
        <name>Mg(2+)</name>
        <dbReference type="ChEBI" id="CHEBI:18420"/>
    </cofactor>
    <text evidence="13">Binds 2 magnesium ions per tetramer.</text>
</comment>
<dbReference type="Gene3D" id="3.30.56.10">
    <property type="match status" value="2"/>
</dbReference>
<evidence type="ECO:0000256" key="2">
    <source>
        <dbReference type="ARBA" id="ARBA00008653"/>
    </source>
</evidence>
<evidence type="ECO:0000256" key="6">
    <source>
        <dbReference type="ARBA" id="ARBA00022723"/>
    </source>
</evidence>
<dbReference type="Pfam" id="PF17759">
    <property type="entry name" value="tRNA_synthFbeta"/>
    <property type="match status" value="1"/>
</dbReference>
<keyword evidence="17" id="KW-1185">Reference proteome</keyword>
<feature type="binding site" evidence="13">
    <location>
        <position position="357"/>
    </location>
    <ligand>
        <name>Mg(2+)</name>
        <dbReference type="ChEBI" id="CHEBI:18420"/>
        <note>shared with alpha subunit</note>
    </ligand>
</feature>
<dbReference type="PROSITE" id="PS51483">
    <property type="entry name" value="B5"/>
    <property type="match status" value="1"/>
</dbReference>
<accession>A0A518AWI3</accession>
<keyword evidence="11 13" id="KW-0030">Aminoacyl-tRNA synthetase</keyword>
<name>A0A518AWI3_9BACT</name>
<gene>
    <name evidence="13 16" type="primary">pheT</name>
    <name evidence="16" type="ORF">Pan181_53190</name>
</gene>
<dbReference type="InterPro" id="IPR005121">
    <property type="entry name" value="Fdx_antiC-bd"/>
</dbReference>
<dbReference type="Gene3D" id="3.50.40.10">
    <property type="entry name" value="Phenylalanyl-trna Synthetase, Chain B, domain 3"/>
    <property type="match status" value="1"/>
</dbReference>
<comment type="catalytic activity">
    <reaction evidence="12 13">
        <text>tRNA(Phe) + L-phenylalanine + ATP = L-phenylalanyl-tRNA(Phe) + AMP + diphosphate + H(+)</text>
        <dbReference type="Rhea" id="RHEA:19413"/>
        <dbReference type="Rhea" id="RHEA-COMP:9668"/>
        <dbReference type="Rhea" id="RHEA-COMP:9699"/>
        <dbReference type="ChEBI" id="CHEBI:15378"/>
        <dbReference type="ChEBI" id="CHEBI:30616"/>
        <dbReference type="ChEBI" id="CHEBI:33019"/>
        <dbReference type="ChEBI" id="CHEBI:58095"/>
        <dbReference type="ChEBI" id="CHEBI:78442"/>
        <dbReference type="ChEBI" id="CHEBI:78531"/>
        <dbReference type="ChEBI" id="CHEBI:456215"/>
        <dbReference type="EC" id="6.1.1.20"/>
    </reaction>
</comment>
<dbReference type="FunFam" id="3.30.56.10:FF:000002">
    <property type="entry name" value="Phenylalanine--tRNA ligase beta subunit"/>
    <property type="match status" value="1"/>
</dbReference>
<dbReference type="Pfam" id="PF03147">
    <property type="entry name" value="FDX-ACB"/>
    <property type="match status" value="1"/>
</dbReference>
<protein>
    <recommendedName>
        <fullName evidence="13">Phenylalanine--tRNA ligase beta subunit</fullName>
        <ecNumber evidence="13">6.1.1.20</ecNumber>
    </recommendedName>
    <alternativeName>
        <fullName evidence="13">Phenylalanyl-tRNA synthetase beta subunit</fullName>
        <shortName evidence="13">PheRS</shortName>
    </alternativeName>
</protein>
<dbReference type="SMART" id="SM00896">
    <property type="entry name" value="FDX-ACB"/>
    <property type="match status" value="1"/>
</dbReference>
<evidence type="ECO:0000256" key="11">
    <source>
        <dbReference type="ARBA" id="ARBA00023146"/>
    </source>
</evidence>
<dbReference type="InterPro" id="IPR020825">
    <property type="entry name" value="Phe-tRNA_synthase-like_B3/B4"/>
</dbReference>
<keyword evidence="5 13" id="KW-0436">Ligase</keyword>
<evidence type="ECO:0000259" key="15">
    <source>
        <dbReference type="PROSITE" id="PS51483"/>
    </source>
</evidence>
<evidence type="ECO:0000256" key="9">
    <source>
        <dbReference type="ARBA" id="ARBA00022842"/>
    </source>
</evidence>
<evidence type="ECO:0000256" key="10">
    <source>
        <dbReference type="ARBA" id="ARBA00022917"/>
    </source>
</evidence>
<dbReference type="Gene3D" id="3.30.70.380">
    <property type="entry name" value="Ferrodoxin-fold anticodon-binding domain"/>
    <property type="match status" value="1"/>
</dbReference>